<reference evidence="2" key="1">
    <citation type="journal article" date="2021" name="PeerJ">
        <title>Extensive microbial diversity within the chicken gut microbiome revealed by metagenomics and culture.</title>
        <authorList>
            <person name="Gilroy R."/>
            <person name="Ravi A."/>
            <person name="Getino M."/>
            <person name="Pursley I."/>
            <person name="Horton D.L."/>
            <person name="Alikhan N.F."/>
            <person name="Baker D."/>
            <person name="Gharbi K."/>
            <person name="Hall N."/>
            <person name="Watson M."/>
            <person name="Adriaenssens E.M."/>
            <person name="Foster-Nyarko E."/>
            <person name="Jarju S."/>
            <person name="Secka A."/>
            <person name="Antonio M."/>
            <person name="Oren A."/>
            <person name="Chaudhuri R.R."/>
            <person name="La Ragione R."/>
            <person name="Hildebrand F."/>
            <person name="Pallen M.J."/>
        </authorList>
    </citation>
    <scope>NUCLEOTIDE SEQUENCE</scope>
    <source>
        <strain evidence="2">ChiHecec2B26-7398</strain>
    </source>
</reference>
<dbReference type="InterPro" id="IPR001387">
    <property type="entry name" value="Cro/C1-type_HTH"/>
</dbReference>
<proteinExistence type="predicted"/>
<dbReference type="GO" id="GO:0003677">
    <property type="term" value="F:DNA binding"/>
    <property type="evidence" value="ECO:0007669"/>
    <property type="project" value="InterPro"/>
</dbReference>
<dbReference type="SUPFAM" id="SSF47413">
    <property type="entry name" value="lambda repressor-like DNA-binding domains"/>
    <property type="match status" value="1"/>
</dbReference>
<name>A0A9D1Y0T2_9FIRM</name>
<protein>
    <submittedName>
        <fullName evidence="2">Helix-turn-helix domain-containing protein</fullName>
    </submittedName>
</protein>
<dbReference type="PROSITE" id="PS50943">
    <property type="entry name" value="HTH_CROC1"/>
    <property type="match status" value="1"/>
</dbReference>
<dbReference type="AlphaFoldDB" id="A0A9D1Y0T2"/>
<dbReference type="Gene3D" id="1.10.260.40">
    <property type="entry name" value="lambda repressor-like DNA-binding domains"/>
    <property type="match status" value="1"/>
</dbReference>
<comment type="caution">
    <text evidence="2">The sequence shown here is derived from an EMBL/GenBank/DDBJ whole genome shotgun (WGS) entry which is preliminary data.</text>
</comment>
<dbReference type="InterPro" id="IPR010982">
    <property type="entry name" value="Lambda_DNA-bd_dom_sf"/>
</dbReference>
<dbReference type="Pfam" id="PF13443">
    <property type="entry name" value="HTH_26"/>
    <property type="match status" value="1"/>
</dbReference>
<dbReference type="Proteomes" id="UP000886751">
    <property type="component" value="Unassembled WGS sequence"/>
</dbReference>
<dbReference type="EMBL" id="DXEI01000083">
    <property type="protein sequence ID" value="HIX94919.1"/>
    <property type="molecule type" value="Genomic_DNA"/>
</dbReference>
<evidence type="ECO:0000313" key="2">
    <source>
        <dbReference type="EMBL" id="HIX94919.1"/>
    </source>
</evidence>
<accession>A0A9D1Y0T2</accession>
<organism evidence="2 3">
    <name type="scientific">Candidatus Gemmiger excrementipullorum</name>
    <dbReference type="NCBI Taxonomy" id="2838610"/>
    <lineage>
        <taxon>Bacteria</taxon>
        <taxon>Bacillati</taxon>
        <taxon>Bacillota</taxon>
        <taxon>Clostridia</taxon>
        <taxon>Eubacteriales</taxon>
        <taxon>Gemmiger</taxon>
    </lineage>
</organism>
<sequence>MIDYSPLWETMRQRHVTQYQLLQQGIDNKTLDALKKNKNITLLTLEKLCSILGCTPNDVVVFQK</sequence>
<feature type="domain" description="HTH cro/C1-type" evidence="1">
    <location>
        <begin position="38"/>
        <end position="59"/>
    </location>
</feature>
<evidence type="ECO:0000313" key="3">
    <source>
        <dbReference type="Proteomes" id="UP000886751"/>
    </source>
</evidence>
<reference evidence="2" key="2">
    <citation type="submission" date="2021-04" db="EMBL/GenBank/DDBJ databases">
        <authorList>
            <person name="Gilroy R."/>
        </authorList>
    </citation>
    <scope>NUCLEOTIDE SEQUENCE</scope>
    <source>
        <strain evidence="2">ChiHecec2B26-7398</strain>
    </source>
</reference>
<gene>
    <name evidence="2" type="ORF">H9846_05635</name>
</gene>
<evidence type="ECO:0000259" key="1">
    <source>
        <dbReference type="PROSITE" id="PS50943"/>
    </source>
</evidence>